<proteinExistence type="predicted"/>
<sequence>MPSSRQARIAGWLFLLLIVLAPIRLIYLPSILFTGEPSTTVENLRLHEQAVRAGVVADLACGALMVFIVLSLRRLFAADNDTGRGLLMLGGALPAAVYTFNVGNDIAALTFAQGPAFLQAFDAAQREALALLFLRLHGQMVIAAEIWWGLWLLPLAMLVRRSGHVPGWIGTWLFVNGLAYVAQSAVGLLWPGHAADTLSSVCTPLQFGEVVFALWLVIVGVRRSPRSMESIA</sequence>
<feature type="transmembrane region" description="Helical" evidence="1">
    <location>
        <begin position="140"/>
        <end position="159"/>
    </location>
</feature>
<comment type="caution">
    <text evidence="2">The sequence shown here is derived from an EMBL/GenBank/DDBJ whole genome shotgun (WGS) entry which is preliminary data.</text>
</comment>
<evidence type="ECO:0000256" key="1">
    <source>
        <dbReference type="SAM" id="Phobius"/>
    </source>
</evidence>
<dbReference type="Proteomes" id="UP001528850">
    <property type="component" value="Unassembled WGS sequence"/>
</dbReference>
<keyword evidence="3" id="KW-1185">Reference proteome</keyword>
<protein>
    <submittedName>
        <fullName evidence="2">DUF4386 domain-containing protein</fullName>
    </submittedName>
</protein>
<feature type="transmembrane region" description="Helical" evidence="1">
    <location>
        <begin position="203"/>
        <end position="221"/>
    </location>
</feature>
<feature type="transmembrane region" description="Helical" evidence="1">
    <location>
        <begin position="171"/>
        <end position="191"/>
    </location>
</feature>
<feature type="transmembrane region" description="Helical" evidence="1">
    <location>
        <begin position="12"/>
        <end position="33"/>
    </location>
</feature>
<keyword evidence="1" id="KW-0472">Membrane</keyword>
<evidence type="ECO:0000313" key="3">
    <source>
        <dbReference type="Proteomes" id="UP001528850"/>
    </source>
</evidence>
<feature type="transmembrane region" description="Helical" evidence="1">
    <location>
        <begin position="53"/>
        <end position="72"/>
    </location>
</feature>
<evidence type="ECO:0000313" key="2">
    <source>
        <dbReference type="EMBL" id="MDF4025350.1"/>
    </source>
</evidence>
<dbReference type="InterPro" id="IPR025495">
    <property type="entry name" value="DUF4386"/>
</dbReference>
<dbReference type="EMBL" id="JARJJS010000002">
    <property type="protein sequence ID" value="MDF4025350.1"/>
    <property type="molecule type" value="Genomic_DNA"/>
</dbReference>
<keyword evidence="1" id="KW-0812">Transmembrane</keyword>
<feature type="transmembrane region" description="Helical" evidence="1">
    <location>
        <begin position="84"/>
        <end position="101"/>
    </location>
</feature>
<reference evidence="2 3" key="1">
    <citation type="journal article" date="2024" name="Curr. Microbiol.">
        <title>Luteibacter sahnii sp. nov., A Novel Yellow-Colored Xanthomonadin Pigment Producing Probiotic Bacterium from Healthy Rice Seed Microbiome.</title>
        <authorList>
            <person name="Jaiswal G."/>
            <person name="Rana R."/>
            <person name="Nayak P.K."/>
            <person name="Chouhan R."/>
            <person name="Gandhi S.G."/>
            <person name="Patel H.K."/>
            <person name="Patil P.B."/>
        </authorList>
    </citation>
    <scope>NUCLEOTIDE SEQUENCE [LARGE SCALE GENOMIC DNA]</scope>
    <source>
        <strain evidence="2 3">PPL201</strain>
    </source>
</reference>
<organism evidence="2 3">
    <name type="scientific">Luteibacter sahnii</name>
    <dbReference type="NCBI Taxonomy" id="3021977"/>
    <lineage>
        <taxon>Bacteria</taxon>
        <taxon>Pseudomonadati</taxon>
        <taxon>Pseudomonadota</taxon>
        <taxon>Gammaproteobacteria</taxon>
        <taxon>Lysobacterales</taxon>
        <taxon>Rhodanobacteraceae</taxon>
        <taxon>Luteibacter</taxon>
    </lineage>
</organism>
<gene>
    <name evidence="2" type="ORF">P3W24_10280</name>
</gene>
<accession>A0ABT6BB35</accession>
<keyword evidence="1" id="KW-1133">Transmembrane helix</keyword>
<name>A0ABT6BB35_9GAMM</name>
<dbReference type="Pfam" id="PF14329">
    <property type="entry name" value="DUF4386"/>
    <property type="match status" value="1"/>
</dbReference>